<comment type="caution">
    <text evidence="3">The sequence shown here is derived from an EMBL/GenBank/DDBJ whole genome shotgun (WGS) entry which is preliminary data.</text>
</comment>
<sequence>MSRWRRDERGSMAVEIVILAPVLFMFAMLVVAGGRYVGVEGDIEAAARDAARAASLETTRSEAIAAASATASASFEDGDLDADCTTVVDPSNWGPDGSIRVVLNCSVPYDGLGLIGLPGSVDIEAESTVRLDPYRKYES</sequence>
<keyword evidence="4" id="KW-1185">Reference proteome</keyword>
<organism evidence="3 4">
    <name type="scientific">Nocardioides immobilis</name>
    <dbReference type="NCBI Taxonomy" id="2049295"/>
    <lineage>
        <taxon>Bacteria</taxon>
        <taxon>Bacillati</taxon>
        <taxon>Actinomycetota</taxon>
        <taxon>Actinomycetes</taxon>
        <taxon>Propionibacteriales</taxon>
        <taxon>Nocardioidaceae</taxon>
        <taxon>Nocardioides</taxon>
    </lineage>
</organism>
<dbReference type="AlphaFoldDB" id="A0A417Y898"/>
<evidence type="ECO:0000256" key="1">
    <source>
        <dbReference type="SAM" id="Phobius"/>
    </source>
</evidence>
<dbReference type="Proteomes" id="UP000283644">
    <property type="component" value="Unassembled WGS sequence"/>
</dbReference>
<reference evidence="3 4" key="1">
    <citation type="submission" date="2018-09" db="EMBL/GenBank/DDBJ databases">
        <title>Genome sequencing of Nocardioides immobilis CCTCC AB 2017083 for comparison to Nocardioides silvaticus.</title>
        <authorList>
            <person name="Li C."/>
            <person name="Wang G."/>
        </authorList>
    </citation>
    <scope>NUCLEOTIDE SEQUENCE [LARGE SCALE GENOMIC DNA]</scope>
    <source>
        <strain evidence="3 4">CCTCC AB 2017083</strain>
    </source>
</reference>
<proteinExistence type="predicted"/>
<feature type="domain" description="TadE-like" evidence="2">
    <location>
        <begin position="10"/>
        <end position="52"/>
    </location>
</feature>
<evidence type="ECO:0000313" key="3">
    <source>
        <dbReference type="EMBL" id="RHW28805.1"/>
    </source>
</evidence>
<evidence type="ECO:0000313" key="4">
    <source>
        <dbReference type="Proteomes" id="UP000283644"/>
    </source>
</evidence>
<dbReference type="EMBL" id="QXGH01000009">
    <property type="protein sequence ID" value="RHW28805.1"/>
    <property type="molecule type" value="Genomic_DNA"/>
</dbReference>
<feature type="transmembrane region" description="Helical" evidence="1">
    <location>
        <begin position="12"/>
        <end position="32"/>
    </location>
</feature>
<dbReference type="InterPro" id="IPR012495">
    <property type="entry name" value="TadE-like_dom"/>
</dbReference>
<dbReference type="Pfam" id="PF07811">
    <property type="entry name" value="TadE"/>
    <property type="match status" value="1"/>
</dbReference>
<keyword evidence="1" id="KW-0472">Membrane</keyword>
<gene>
    <name evidence="3" type="ORF">D0Z08_02870</name>
</gene>
<accession>A0A417Y898</accession>
<keyword evidence="1" id="KW-0812">Transmembrane</keyword>
<keyword evidence="1" id="KW-1133">Transmembrane helix</keyword>
<evidence type="ECO:0000259" key="2">
    <source>
        <dbReference type="Pfam" id="PF07811"/>
    </source>
</evidence>
<protein>
    <submittedName>
        <fullName evidence="3">Pilus assembly protein</fullName>
    </submittedName>
</protein>
<name>A0A417Y898_9ACTN</name>
<dbReference type="OrthoDB" id="4826617at2"/>